<proteinExistence type="predicted"/>
<dbReference type="Proteomes" id="UP000325577">
    <property type="component" value="Linkage Group LG15"/>
</dbReference>
<evidence type="ECO:0000256" key="1">
    <source>
        <dbReference type="ARBA" id="ARBA00004141"/>
    </source>
</evidence>
<evidence type="ECO:0000256" key="4">
    <source>
        <dbReference type="ARBA" id="ARBA00023136"/>
    </source>
</evidence>
<evidence type="ECO:0000256" key="3">
    <source>
        <dbReference type="ARBA" id="ARBA00022989"/>
    </source>
</evidence>
<keyword evidence="7" id="KW-1185">Reference proteome</keyword>
<dbReference type="GO" id="GO:0005769">
    <property type="term" value="C:early endosome"/>
    <property type="evidence" value="ECO:0007669"/>
    <property type="project" value="UniProtKB-SubCell"/>
</dbReference>
<dbReference type="InterPro" id="IPR008521">
    <property type="entry name" value="Mg_trans_NIPA"/>
</dbReference>
<evidence type="ECO:0000313" key="7">
    <source>
        <dbReference type="Proteomes" id="UP000325577"/>
    </source>
</evidence>
<reference evidence="6 7" key="1">
    <citation type="submission" date="2019-09" db="EMBL/GenBank/DDBJ databases">
        <title>A chromosome-level genome assembly of the Chinese tupelo Nyssa sinensis.</title>
        <authorList>
            <person name="Yang X."/>
            <person name="Kang M."/>
            <person name="Yang Y."/>
            <person name="Xiong H."/>
            <person name="Wang M."/>
            <person name="Zhang Z."/>
            <person name="Wang Z."/>
            <person name="Wu H."/>
            <person name="Ma T."/>
            <person name="Liu J."/>
            <person name="Xi Z."/>
        </authorList>
    </citation>
    <scope>NUCLEOTIDE SEQUENCE [LARGE SCALE GENOMIC DNA]</scope>
    <source>
        <strain evidence="6">J267</strain>
        <tissue evidence="6">Leaf</tissue>
    </source>
</reference>
<evidence type="ECO:0000256" key="2">
    <source>
        <dbReference type="ARBA" id="ARBA00022692"/>
    </source>
</evidence>
<dbReference type="GO" id="GO:0015095">
    <property type="term" value="F:magnesium ion transmembrane transporter activity"/>
    <property type="evidence" value="ECO:0007669"/>
    <property type="project" value="InterPro"/>
</dbReference>
<evidence type="ECO:0000313" key="6">
    <source>
        <dbReference type="EMBL" id="KAA8538617.1"/>
    </source>
</evidence>
<sequence length="72" mass="7661">MATSVEYRSWRDSYRGMSSDNIKGLVLALSSSFFIGASFIVKKKGLNKAGATGVRAGLEVILTCMSHFGGLA</sequence>
<feature type="transmembrane region" description="Helical" evidence="5">
    <location>
        <begin position="22"/>
        <end position="41"/>
    </location>
</feature>
<dbReference type="AlphaFoldDB" id="A0A5J5BA27"/>
<keyword evidence="3 5" id="KW-1133">Transmembrane helix</keyword>
<organism evidence="6 7">
    <name type="scientific">Nyssa sinensis</name>
    <dbReference type="NCBI Taxonomy" id="561372"/>
    <lineage>
        <taxon>Eukaryota</taxon>
        <taxon>Viridiplantae</taxon>
        <taxon>Streptophyta</taxon>
        <taxon>Embryophyta</taxon>
        <taxon>Tracheophyta</taxon>
        <taxon>Spermatophyta</taxon>
        <taxon>Magnoliopsida</taxon>
        <taxon>eudicotyledons</taxon>
        <taxon>Gunneridae</taxon>
        <taxon>Pentapetalae</taxon>
        <taxon>asterids</taxon>
        <taxon>Cornales</taxon>
        <taxon>Nyssaceae</taxon>
        <taxon>Nyssa</taxon>
    </lineage>
</organism>
<dbReference type="EMBL" id="CM018038">
    <property type="protein sequence ID" value="KAA8538617.1"/>
    <property type="molecule type" value="Genomic_DNA"/>
</dbReference>
<dbReference type="GO" id="GO:0016020">
    <property type="term" value="C:membrane"/>
    <property type="evidence" value="ECO:0007669"/>
    <property type="project" value="UniProtKB-SubCell"/>
</dbReference>
<evidence type="ECO:0000256" key="5">
    <source>
        <dbReference type="SAM" id="Phobius"/>
    </source>
</evidence>
<dbReference type="Pfam" id="PF05653">
    <property type="entry name" value="Mg_trans_NIPA"/>
    <property type="match status" value="1"/>
</dbReference>
<protein>
    <submittedName>
        <fullName evidence="6">Uncharacterized protein</fullName>
    </submittedName>
</protein>
<keyword evidence="4 5" id="KW-0472">Membrane</keyword>
<comment type="subcellular location">
    <subcellularLocation>
        <location evidence="1">Membrane</location>
        <topology evidence="1">Multi-pass membrane protein</topology>
    </subcellularLocation>
</comment>
<accession>A0A5J5BA27</accession>
<keyword evidence="2 5" id="KW-0812">Transmembrane</keyword>
<name>A0A5J5BA27_9ASTE</name>
<gene>
    <name evidence="6" type="ORF">F0562_028189</name>
</gene>
<dbReference type="OrthoDB" id="6428174at2759"/>